<dbReference type="InterPro" id="IPR050570">
    <property type="entry name" value="Cell_wall_metabolism_enzyme"/>
</dbReference>
<feature type="compositionally biased region" description="Acidic residues" evidence="2">
    <location>
        <begin position="654"/>
        <end position="664"/>
    </location>
</feature>
<feature type="region of interest" description="Disordered" evidence="2">
    <location>
        <begin position="595"/>
        <end position="677"/>
    </location>
</feature>
<feature type="region of interest" description="Disordered" evidence="2">
    <location>
        <begin position="30"/>
        <end position="152"/>
    </location>
</feature>
<feature type="compositionally biased region" description="Low complexity" evidence="2">
    <location>
        <begin position="612"/>
        <end position="625"/>
    </location>
</feature>
<feature type="compositionally biased region" description="Polar residues" evidence="2">
    <location>
        <begin position="62"/>
        <end position="71"/>
    </location>
</feature>
<name>A0A017SYW4_9BACT</name>
<dbReference type="InterPro" id="IPR016047">
    <property type="entry name" value="M23ase_b-sheet_dom"/>
</dbReference>
<evidence type="ECO:0000259" key="4">
    <source>
        <dbReference type="Pfam" id="PF01551"/>
    </source>
</evidence>
<dbReference type="eggNOG" id="COG0739">
    <property type="taxonomic scope" value="Bacteria"/>
</dbReference>
<dbReference type="GO" id="GO:0004222">
    <property type="term" value="F:metalloendopeptidase activity"/>
    <property type="evidence" value="ECO:0007669"/>
    <property type="project" value="TreeGrafter"/>
</dbReference>
<keyword evidence="3" id="KW-0472">Membrane</keyword>
<feature type="domain" description="M23ase beta-sheet core" evidence="4">
    <location>
        <begin position="466"/>
        <end position="561"/>
    </location>
</feature>
<evidence type="ECO:0000313" key="5">
    <source>
        <dbReference type="EMBL" id="EYF02133.1"/>
    </source>
</evidence>
<organism evidence="5 6">
    <name type="scientific">Chondromyces apiculatus DSM 436</name>
    <dbReference type="NCBI Taxonomy" id="1192034"/>
    <lineage>
        <taxon>Bacteria</taxon>
        <taxon>Pseudomonadati</taxon>
        <taxon>Myxococcota</taxon>
        <taxon>Polyangia</taxon>
        <taxon>Polyangiales</taxon>
        <taxon>Polyangiaceae</taxon>
        <taxon>Chondromyces</taxon>
    </lineage>
</organism>
<keyword evidence="1" id="KW-0732">Signal</keyword>
<feature type="transmembrane region" description="Helical" evidence="3">
    <location>
        <begin position="162"/>
        <end position="184"/>
    </location>
</feature>
<reference evidence="5 6" key="1">
    <citation type="submission" date="2013-05" db="EMBL/GenBank/DDBJ databases">
        <title>Genome assembly of Chondromyces apiculatus DSM 436.</title>
        <authorList>
            <person name="Sharma G."/>
            <person name="Khatri I."/>
            <person name="Kaur C."/>
            <person name="Mayilraj S."/>
            <person name="Subramanian S."/>
        </authorList>
    </citation>
    <scope>NUCLEOTIDE SEQUENCE [LARGE SCALE GENOMIC DNA]</scope>
    <source>
        <strain evidence="5 6">DSM 436</strain>
    </source>
</reference>
<dbReference type="EMBL" id="ASRX01000066">
    <property type="protein sequence ID" value="EYF02133.1"/>
    <property type="molecule type" value="Genomic_DNA"/>
</dbReference>
<dbReference type="PANTHER" id="PTHR21666">
    <property type="entry name" value="PEPTIDASE-RELATED"/>
    <property type="match status" value="1"/>
</dbReference>
<comment type="caution">
    <text evidence="5">The sequence shown here is derived from an EMBL/GenBank/DDBJ whole genome shotgun (WGS) entry which is preliminary data.</text>
</comment>
<dbReference type="PANTHER" id="PTHR21666:SF289">
    <property type="entry name" value="L-ALA--D-GLU ENDOPEPTIDASE"/>
    <property type="match status" value="1"/>
</dbReference>
<dbReference type="Gene3D" id="2.70.70.10">
    <property type="entry name" value="Glucose Permease (Domain IIA)"/>
    <property type="match status" value="1"/>
</dbReference>
<dbReference type="Pfam" id="PF01551">
    <property type="entry name" value="Peptidase_M23"/>
    <property type="match status" value="1"/>
</dbReference>
<evidence type="ECO:0000313" key="6">
    <source>
        <dbReference type="Proteomes" id="UP000019678"/>
    </source>
</evidence>
<accession>A0A017SYW4</accession>
<proteinExistence type="predicted"/>
<feature type="compositionally biased region" description="Pro residues" evidence="2">
    <location>
        <begin position="597"/>
        <end position="608"/>
    </location>
</feature>
<feature type="region of interest" description="Disordered" evidence="2">
    <location>
        <begin position="201"/>
        <end position="223"/>
    </location>
</feature>
<keyword evidence="3" id="KW-1133">Transmembrane helix</keyword>
<protein>
    <recommendedName>
        <fullName evidence="4">M23ase beta-sheet core domain-containing protein</fullName>
    </recommendedName>
</protein>
<evidence type="ECO:0000256" key="2">
    <source>
        <dbReference type="SAM" id="MobiDB-lite"/>
    </source>
</evidence>
<gene>
    <name evidence="5" type="ORF">CAP_7473</name>
</gene>
<evidence type="ECO:0000256" key="1">
    <source>
        <dbReference type="ARBA" id="ARBA00022729"/>
    </source>
</evidence>
<dbReference type="Gene3D" id="3.10.450.350">
    <property type="match status" value="1"/>
</dbReference>
<keyword evidence="3" id="KW-0812">Transmembrane</keyword>
<dbReference type="CDD" id="cd12797">
    <property type="entry name" value="M23_peptidase"/>
    <property type="match status" value="1"/>
</dbReference>
<evidence type="ECO:0000256" key="3">
    <source>
        <dbReference type="SAM" id="Phobius"/>
    </source>
</evidence>
<dbReference type="Proteomes" id="UP000019678">
    <property type="component" value="Unassembled WGS sequence"/>
</dbReference>
<dbReference type="SUPFAM" id="SSF51261">
    <property type="entry name" value="Duplicated hybrid motif"/>
    <property type="match status" value="1"/>
</dbReference>
<dbReference type="AlphaFoldDB" id="A0A017SYW4"/>
<dbReference type="STRING" id="1192034.CAP_7473"/>
<feature type="compositionally biased region" description="Polar residues" evidence="2">
    <location>
        <begin position="100"/>
        <end position="111"/>
    </location>
</feature>
<sequence length="677" mass="71727">MGHGDPEAPRLQPGLRLATHVRVRNAVTPLSRAVSGAADAEPEGAARVDEGTDDDLAPRTLGRQQTPTPQNRRVEGAPSAPVSRPSLTGRLLDGAGPSAFTPTPRTPSGSLAGQPGHAPPPRASSGGLSGPGLGPDASPEPNRISPLTRPPAAMHLSPRMTAIFGGLFGLATVTSVVALLIQVVPVRDERAMVADHLKGLSLPSKTTSTGPAPTPKKQRTPVAGPWRVSELAKDAAVLTVSDVMDRRSFVTALADKDVPKAQVYRILKAFEGVRKFDKSGRKDRFTVAMDRATRRIRAFEYEVAPSEVYQAREDASGVLTGAKLDMKIAEEEVVAAFYVGKDLTASYRAGGLEDGVLDIIDDAFNGRTSTENFKEGGTVRLILTEETALGLFSKYKKVIAVEYRPVDPEEKPMRAYWFTGQEAKGYFDDRAKQPHSGGWRIPVPGAPVTSHFNPKRLHPILKRPMPHTGTDFGAPSGTPIYAAYRGVVEHIGPAGPSGNLVTVKHPNGVTTGYAHMSRFVSGMKVGDRVGTRQLVGYVGTTGRSTGPHLHFTAKRDGKFFDAMTLDMDGEQPIAGVDRAAFLANKEALDKRLDAIPLPEPPAEPPPPEPAKEAAAGTPSPSADPAADPPPENIPTSAPNAAPKQEGSDPAANDPAEDATDEEGGEMIKGADLKNPPK</sequence>
<keyword evidence="6" id="KW-1185">Reference proteome</keyword>
<dbReference type="InterPro" id="IPR011055">
    <property type="entry name" value="Dup_hybrid_motif"/>
</dbReference>